<feature type="transmembrane region" description="Helical" evidence="7">
    <location>
        <begin position="166"/>
        <end position="191"/>
    </location>
</feature>
<dbReference type="GO" id="GO:0070072">
    <property type="term" value="P:vacuolar proton-transporting V-type ATPase complex assembly"/>
    <property type="evidence" value="ECO:0007669"/>
    <property type="project" value="InterPro"/>
</dbReference>
<evidence type="ECO:0000256" key="1">
    <source>
        <dbReference type="ARBA" id="ARBA00004477"/>
    </source>
</evidence>
<evidence type="ECO:0000256" key="2">
    <source>
        <dbReference type="ARBA" id="ARBA00022692"/>
    </source>
</evidence>
<dbReference type="Proteomes" id="UP001153620">
    <property type="component" value="Chromosome 3"/>
</dbReference>
<dbReference type="OrthoDB" id="19981at2759"/>
<reference evidence="8" key="1">
    <citation type="submission" date="2022-01" db="EMBL/GenBank/DDBJ databases">
        <authorList>
            <person name="King R."/>
        </authorList>
    </citation>
    <scope>NUCLEOTIDE SEQUENCE</scope>
</reference>
<accession>A0A9N9S1U2</accession>
<dbReference type="AlphaFoldDB" id="A0A9N9S1U2"/>
<dbReference type="InterPro" id="IPR021013">
    <property type="entry name" value="ATPase_Vma12"/>
</dbReference>
<dbReference type="PANTHER" id="PTHR31394:SF1">
    <property type="entry name" value="TRANSMEMBRANE PROTEIN 199"/>
    <property type="match status" value="1"/>
</dbReference>
<feature type="transmembrane region" description="Helical" evidence="7">
    <location>
        <begin position="197"/>
        <end position="219"/>
    </location>
</feature>
<sequence length="255" mass="29399">MDLSFIKNPELTFIISDNDVLKFDKKKLETKNKQYLIEFSNDELEILKKLSDVKCKEPESDEISKKSPKKHRGKKKEVTLSELKSIKSQLGDDKYLCDVLDKIEVKLPENEIVERNPELEARIQRLKAQQSNLEYNNMTKNVDGRRKAVEPTESIAYQMKQINRQLIAVAQFIFSVVSGFFFGFIGIELIIGDLDFGFRLLLGIICALVIALAEIYFLAKKLIEEEREDEKAKIVEVKPIKVETPIKDAKEKKTD</sequence>
<evidence type="ECO:0000256" key="3">
    <source>
        <dbReference type="ARBA" id="ARBA00022824"/>
    </source>
</evidence>
<evidence type="ECO:0000256" key="6">
    <source>
        <dbReference type="SAM" id="Coils"/>
    </source>
</evidence>
<evidence type="ECO:0000256" key="5">
    <source>
        <dbReference type="ARBA" id="ARBA00023136"/>
    </source>
</evidence>
<evidence type="ECO:0000256" key="7">
    <source>
        <dbReference type="SAM" id="Phobius"/>
    </source>
</evidence>
<dbReference type="Pfam" id="PF11712">
    <property type="entry name" value="Vma12"/>
    <property type="match status" value="1"/>
</dbReference>
<evidence type="ECO:0000313" key="8">
    <source>
        <dbReference type="EMBL" id="CAG9807317.1"/>
    </source>
</evidence>
<dbReference type="EMBL" id="OU895879">
    <property type="protein sequence ID" value="CAG9807317.1"/>
    <property type="molecule type" value="Genomic_DNA"/>
</dbReference>
<keyword evidence="6" id="KW-0175">Coiled coil</keyword>
<keyword evidence="3" id="KW-0256">Endoplasmic reticulum</keyword>
<proteinExistence type="predicted"/>
<keyword evidence="5 7" id="KW-0472">Membrane</keyword>
<organism evidence="8 9">
    <name type="scientific">Chironomus riparius</name>
    <dbReference type="NCBI Taxonomy" id="315576"/>
    <lineage>
        <taxon>Eukaryota</taxon>
        <taxon>Metazoa</taxon>
        <taxon>Ecdysozoa</taxon>
        <taxon>Arthropoda</taxon>
        <taxon>Hexapoda</taxon>
        <taxon>Insecta</taxon>
        <taxon>Pterygota</taxon>
        <taxon>Neoptera</taxon>
        <taxon>Endopterygota</taxon>
        <taxon>Diptera</taxon>
        <taxon>Nematocera</taxon>
        <taxon>Chironomoidea</taxon>
        <taxon>Chironomidae</taxon>
        <taxon>Chironominae</taxon>
        <taxon>Chironomus</taxon>
    </lineage>
</organism>
<protein>
    <submittedName>
        <fullName evidence="8">Uncharacterized protein</fullName>
    </submittedName>
</protein>
<keyword evidence="4 7" id="KW-1133">Transmembrane helix</keyword>
<feature type="coiled-coil region" evidence="6">
    <location>
        <begin position="109"/>
        <end position="136"/>
    </location>
</feature>
<keyword evidence="2 7" id="KW-0812">Transmembrane</keyword>
<keyword evidence="9" id="KW-1185">Reference proteome</keyword>
<evidence type="ECO:0000313" key="9">
    <source>
        <dbReference type="Proteomes" id="UP001153620"/>
    </source>
</evidence>
<gene>
    <name evidence="8" type="ORF">CHIRRI_LOCUS10166</name>
</gene>
<comment type="subcellular location">
    <subcellularLocation>
        <location evidence="1">Endoplasmic reticulum membrane</location>
        <topology evidence="1">Multi-pass membrane protein</topology>
    </subcellularLocation>
</comment>
<evidence type="ECO:0000256" key="4">
    <source>
        <dbReference type="ARBA" id="ARBA00022989"/>
    </source>
</evidence>
<name>A0A9N9S1U2_9DIPT</name>
<reference evidence="8" key="2">
    <citation type="submission" date="2022-10" db="EMBL/GenBank/DDBJ databases">
        <authorList>
            <consortium name="ENA_rothamsted_submissions"/>
            <consortium name="culmorum"/>
            <person name="King R."/>
        </authorList>
    </citation>
    <scope>NUCLEOTIDE SEQUENCE</scope>
</reference>
<dbReference type="GO" id="GO:0005789">
    <property type="term" value="C:endoplasmic reticulum membrane"/>
    <property type="evidence" value="ECO:0007669"/>
    <property type="project" value="UniProtKB-SubCell"/>
</dbReference>
<dbReference type="PANTHER" id="PTHR31394">
    <property type="entry name" value="TRANSMEMBRANE PROTEIN 199"/>
    <property type="match status" value="1"/>
</dbReference>